<reference evidence="2 3" key="1">
    <citation type="submission" date="2017-04" db="EMBL/GenBank/DDBJ databases">
        <title>The whole genome sequencing and assembly of Halobacillus mangrovi strain.</title>
        <authorList>
            <person name="Lee S.-J."/>
            <person name="Park M.-K."/>
            <person name="Kim J.-Y."/>
            <person name="Lee Y.-J."/>
            <person name="Yi H."/>
            <person name="Bahn Y.-S."/>
            <person name="Kim J.F."/>
            <person name="Lee D.-W."/>
        </authorList>
    </citation>
    <scope>NUCLEOTIDE SEQUENCE [LARGE SCALE GENOMIC DNA]</scope>
    <source>
        <strain evidence="2 3">KTB 131</strain>
    </source>
</reference>
<dbReference type="EMBL" id="CP020772">
    <property type="protein sequence ID" value="ARI78929.1"/>
    <property type="molecule type" value="Genomic_DNA"/>
</dbReference>
<name>A0A1W6A085_9BACI</name>
<dbReference type="KEGG" id="hmn:HM131_19780"/>
<proteinExistence type="predicted"/>
<sequence>MHMKKQKKWFIVAAVFLAFAIGAYVTTADQEEKLQYSKETKLQRKAKAVEKENLPLSWREVESEEEIKEFYEGKIRSLKLARDKGLTTKPQVSTSVQRRDGRIQINELWHNGRVVHILYSIDLSTLVSEEKNKYTRPPSLQSLQLEAASQSEISVETFGRPIKFPEGVIFKNRLYTFAQVPSFTGKGVPEDRNTRFKPFDKELATTFNFHINGQAFQTEPVPLHYIYSPEEHHLGTYTFSKTYEEKGLMIHPLELNMGLDKNTFTIKIRDKAGAFNQMIEGAILMGNGQRISLAPALEKISGKEGVYETEFYTSFEGKKPPETITFNLERVHLAGDDSYSFDLEVSEKDLNNASRKLVDKKIAEAKGTDIILMQKNQHGSRNSMNVQLNFRPQDHEQEEVLVSSSPAFYSKTPDQRPKNVHIKSDNGKADKVLMRGSGDFGYFDVKEDLIKGASNLSVTVKNVPHAKKINHSFEAKKQ</sequence>
<keyword evidence="3" id="KW-1185">Reference proteome</keyword>
<dbReference type="RefSeq" id="WP_085031461.1">
    <property type="nucleotide sequence ID" value="NZ_CP020772.1"/>
</dbReference>
<keyword evidence="1" id="KW-0732">Signal</keyword>
<dbReference type="Proteomes" id="UP000192527">
    <property type="component" value="Chromosome"/>
</dbReference>
<organism evidence="2 3">
    <name type="scientific">Halobacillus mangrovi</name>
    <dbReference type="NCBI Taxonomy" id="402384"/>
    <lineage>
        <taxon>Bacteria</taxon>
        <taxon>Bacillati</taxon>
        <taxon>Bacillota</taxon>
        <taxon>Bacilli</taxon>
        <taxon>Bacillales</taxon>
        <taxon>Bacillaceae</taxon>
        <taxon>Halobacillus</taxon>
    </lineage>
</organism>
<accession>A0A1W6A085</accession>
<gene>
    <name evidence="2" type="ORF">HM131_19780</name>
</gene>
<evidence type="ECO:0000313" key="3">
    <source>
        <dbReference type="Proteomes" id="UP000192527"/>
    </source>
</evidence>
<evidence type="ECO:0008006" key="4">
    <source>
        <dbReference type="Google" id="ProtNLM"/>
    </source>
</evidence>
<feature type="signal peptide" evidence="1">
    <location>
        <begin position="1"/>
        <end position="28"/>
    </location>
</feature>
<evidence type="ECO:0000313" key="2">
    <source>
        <dbReference type="EMBL" id="ARI78929.1"/>
    </source>
</evidence>
<protein>
    <recommendedName>
        <fullName evidence="4">DUF4179 domain-containing protein</fullName>
    </recommendedName>
</protein>
<feature type="chain" id="PRO_5038619160" description="DUF4179 domain-containing protein" evidence="1">
    <location>
        <begin position="29"/>
        <end position="478"/>
    </location>
</feature>
<evidence type="ECO:0000256" key="1">
    <source>
        <dbReference type="SAM" id="SignalP"/>
    </source>
</evidence>
<dbReference type="STRING" id="402384.HM131_19780"/>
<dbReference type="AlphaFoldDB" id="A0A1W6A085"/>